<evidence type="ECO:0000313" key="1">
    <source>
        <dbReference type="EMBL" id="KAI4467884.1"/>
    </source>
</evidence>
<organism evidence="1 2">
    <name type="scientific">Holotrichia oblita</name>
    <name type="common">Chafer beetle</name>
    <dbReference type="NCBI Taxonomy" id="644536"/>
    <lineage>
        <taxon>Eukaryota</taxon>
        <taxon>Metazoa</taxon>
        <taxon>Ecdysozoa</taxon>
        <taxon>Arthropoda</taxon>
        <taxon>Hexapoda</taxon>
        <taxon>Insecta</taxon>
        <taxon>Pterygota</taxon>
        <taxon>Neoptera</taxon>
        <taxon>Endopterygota</taxon>
        <taxon>Coleoptera</taxon>
        <taxon>Polyphaga</taxon>
        <taxon>Scarabaeiformia</taxon>
        <taxon>Scarabaeidae</taxon>
        <taxon>Melolonthinae</taxon>
        <taxon>Holotrichia</taxon>
    </lineage>
</organism>
<proteinExistence type="predicted"/>
<gene>
    <name evidence="1" type="ORF">MML48_2g00004225</name>
</gene>
<protein>
    <submittedName>
        <fullName evidence="1">Ankyrin repeat and lem domain-containing protein 1</fullName>
    </submittedName>
</protein>
<keyword evidence="2" id="KW-1185">Reference proteome</keyword>
<accession>A0ACB9TMM0</accession>
<dbReference type="EMBL" id="CM043016">
    <property type="protein sequence ID" value="KAI4467884.1"/>
    <property type="molecule type" value="Genomic_DNA"/>
</dbReference>
<reference evidence="1" key="1">
    <citation type="submission" date="2022-04" db="EMBL/GenBank/DDBJ databases">
        <title>Chromosome-scale genome assembly of Holotrichia oblita Faldermann.</title>
        <authorList>
            <person name="Rongchong L."/>
        </authorList>
    </citation>
    <scope>NUCLEOTIDE SEQUENCE</scope>
    <source>
        <strain evidence="1">81SQS9</strain>
    </source>
</reference>
<evidence type="ECO:0000313" key="2">
    <source>
        <dbReference type="Proteomes" id="UP001056778"/>
    </source>
</evidence>
<sequence length="718" mass="81836">MNIYRGRTQTEVYLASLLYDAIEDHDISSIRKLLVERKADPNIILPGKGISCLHLTIGNDSEKFAMEVTTLLIQNGGDPNVLSDEGLTPVHIAAAWGRVEILKLLLYCGGDPQLTDNCYKNALHYALKENWEQAVILINDFISCQRLSIYDSFSPKEKTCTVTLDKILLNNGLMVGEYTNEADEEGADEKKEETKSEISQLNLNTLPHTDTQEYVLNWCNNQELVSNQTEFVDDCSGELNYCNNSAIIITKKETKCSSTKSSYQSERLSNSSISSALSNSKTDKKFNKVTIRNKNKHHINYPPQKKCNYKESSRESGILTLPESSDEDGGYSDDSFIDEQCEFNYIETTNNLGNLNIKEHKDTSSDYCTCTESSEIANILDKTIYGFSNNKNLHPPNSSNSDDQDLSFVSISEVYRYTDLDEGIVFYEKRILVTPSCSIQNETASTGHSQSSLPKSLDYDTDTLRKELTAQGFDPGPITKTTKRVYLRKLYQLKQQLHSLKPQRNDEKVYSPELQRTLKDANWYQSLLQYQHLEELVKQQFINPDPSRKWRGGTAKSSFTYLLLDPRITQNLPHRCDQLKKSEVWKTFISAVFYVGKGKRSRPFQHLYEAVTNYNNAKFVTENTKINTILDIWKDNHGVICLHIFQNVIPAEAYTREAAMINALNLQNITNIKGGEFYGVSATWSQKQKNLLGMYLLYKAMKIFLNEGERQIFPNDLE</sequence>
<comment type="caution">
    <text evidence="1">The sequence shown here is derived from an EMBL/GenBank/DDBJ whole genome shotgun (WGS) entry which is preliminary data.</text>
</comment>
<name>A0ACB9TMM0_HOLOL</name>
<dbReference type="Proteomes" id="UP001056778">
    <property type="component" value="Chromosome 2"/>
</dbReference>